<feature type="domain" description="FMN-binding" evidence="2">
    <location>
        <begin position="94"/>
        <end position="171"/>
    </location>
</feature>
<gene>
    <name evidence="3" type="ORF">BMIN_1409</name>
</gene>
<dbReference type="STRING" id="1693.BMIN_1409"/>
<dbReference type="SMART" id="SM00900">
    <property type="entry name" value="FMN_bind"/>
    <property type="match status" value="1"/>
</dbReference>
<dbReference type="GO" id="GO:0010181">
    <property type="term" value="F:FMN binding"/>
    <property type="evidence" value="ECO:0007669"/>
    <property type="project" value="InterPro"/>
</dbReference>
<dbReference type="GO" id="GO:0016020">
    <property type="term" value="C:membrane"/>
    <property type="evidence" value="ECO:0007669"/>
    <property type="project" value="InterPro"/>
</dbReference>
<dbReference type="Proteomes" id="UP000029014">
    <property type="component" value="Unassembled WGS sequence"/>
</dbReference>
<dbReference type="AlphaFoldDB" id="A0A087BQL4"/>
<sequence>MNRIGRVSVVVASMAALGLDVAALVFIPQMRIQQSRALLAQATTAAAASSGSASASSSSAPSSSSSSSSSGSSSSSSSTGLQDGTYTGSTTVTSRGDVQVRITVSGGSITAVDALQYPQENPTAVSINGQAIPIYIKEALAAQSSEIQLVSGATETYSGFTGSLQSAILQAKAKG</sequence>
<evidence type="ECO:0000313" key="4">
    <source>
        <dbReference type="Proteomes" id="UP000029014"/>
    </source>
</evidence>
<reference evidence="3 4" key="1">
    <citation type="submission" date="2014-03" db="EMBL/GenBank/DDBJ databases">
        <title>Genomics of Bifidobacteria.</title>
        <authorList>
            <person name="Ventura M."/>
            <person name="Milani C."/>
            <person name="Lugli G.A."/>
        </authorList>
    </citation>
    <scope>NUCLEOTIDE SEQUENCE [LARGE SCALE GENOMIC DNA]</scope>
    <source>
        <strain evidence="3 4">LMG 11592</strain>
    </source>
</reference>
<proteinExistence type="predicted"/>
<protein>
    <submittedName>
        <fullName evidence="3">FMN-binding domain protein</fullName>
    </submittedName>
</protein>
<dbReference type="RefSeq" id="WP_022861401.1">
    <property type="nucleotide sequence ID" value="NZ_JGZD01000007.1"/>
</dbReference>
<dbReference type="EMBL" id="JGZD01000007">
    <property type="protein sequence ID" value="KFI73314.1"/>
    <property type="molecule type" value="Genomic_DNA"/>
</dbReference>
<feature type="compositionally biased region" description="Polar residues" evidence="1">
    <location>
        <begin position="79"/>
        <end position="92"/>
    </location>
</feature>
<comment type="caution">
    <text evidence="3">The sequence shown here is derived from an EMBL/GenBank/DDBJ whole genome shotgun (WGS) entry which is preliminary data.</text>
</comment>
<dbReference type="Gene3D" id="3.90.1010.20">
    <property type="match status" value="1"/>
</dbReference>
<dbReference type="Pfam" id="PF04205">
    <property type="entry name" value="FMN_bind"/>
    <property type="match status" value="1"/>
</dbReference>
<accession>A0A087BQL4</accession>
<evidence type="ECO:0000313" key="3">
    <source>
        <dbReference type="EMBL" id="KFI73314.1"/>
    </source>
</evidence>
<feature type="region of interest" description="Disordered" evidence="1">
    <location>
        <begin position="50"/>
        <end position="92"/>
    </location>
</feature>
<dbReference type="InterPro" id="IPR007329">
    <property type="entry name" value="FMN-bd"/>
</dbReference>
<evidence type="ECO:0000256" key="1">
    <source>
        <dbReference type="SAM" id="MobiDB-lite"/>
    </source>
</evidence>
<feature type="compositionally biased region" description="Low complexity" evidence="1">
    <location>
        <begin position="50"/>
        <end position="78"/>
    </location>
</feature>
<name>A0A087BQL4_9BIFI</name>
<evidence type="ECO:0000259" key="2">
    <source>
        <dbReference type="SMART" id="SM00900"/>
    </source>
</evidence>
<dbReference type="eggNOG" id="COG3976">
    <property type="taxonomic scope" value="Bacteria"/>
</dbReference>
<organism evidence="3 4">
    <name type="scientific">Bifidobacterium minimum</name>
    <dbReference type="NCBI Taxonomy" id="1693"/>
    <lineage>
        <taxon>Bacteria</taxon>
        <taxon>Bacillati</taxon>
        <taxon>Actinomycetota</taxon>
        <taxon>Actinomycetes</taxon>
        <taxon>Bifidobacteriales</taxon>
        <taxon>Bifidobacteriaceae</taxon>
        <taxon>Bifidobacterium</taxon>
    </lineage>
</organism>
<keyword evidence="4" id="KW-1185">Reference proteome</keyword>